<dbReference type="PROSITE" id="PS50873">
    <property type="entry name" value="PEROXIDASE_4"/>
    <property type="match status" value="1"/>
</dbReference>
<keyword evidence="7" id="KW-0408">Iron</keyword>
<keyword evidence="8" id="KW-0732">Signal</keyword>
<dbReference type="SUPFAM" id="SSF48113">
    <property type="entry name" value="Heme-dependent peroxidases"/>
    <property type="match status" value="1"/>
</dbReference>
<dbReference type="EC" id="1.11.1.-" evidence="8"/>
<evidence type="ECO:0000313" key="11">
    <source>
        <dbReference type="Proteomes" id="UP000292702"/>
    </source>
</evidence>
<name>A0A4R0RHA4_9APHY</name>
<dbReference type="InterPro" id="IPR044831">
    <property type="entry name" value="Ccp1-like"/>
</dbReference>
<evidence type="ECO:0000256" key="2">
    <source>
        <dbReference type="ARBA" id="ARBA00005997"/>
    </source>
</evidence>
<dbReference type="OrthoDB" id="2144714at2759"/>
<comment type="similarity">
    <text evidence="2">Belongs to the peroxidase family. Cytochrome c peroxidase subfamily.</text>
</comment>
<evidence type="ECO:0000256" key="6">
    <source>
        <dbReference type="ARBA" id="ARBA00023002"/>
    </source>
</evidence>
<feature type="chain" id="PRO_5021004901" description="Peroxidase" evidence="8">
    <location>
        <begin position="22"/>
        <end position="585"/>
    </location>
</feature>
<dbReference type="Proteomes" id="UP000292702">
    <property type="component" value="Unassembled WGS sequence"/>
</dbReference>
<dbReference type="Pfam" id="PF00141">
    <property type="entry name" value="peroxidase"/>
    <property type="match status" value="1"/>
</dbReference>
<dbReference type="PANTHER" id="PTHR31356:SF53">
    <property type="entry name" value="HEME PEROXIDASE"/>
    <property type="match status" value="1"/>
</dbReference>
<keyword evidence="6 8" id="KW-0560">Oxidoreductase</keyword>
<dbReference type="EMBL" id="RWJN01000438">
    <property type="protein sequence ID" value="TCD61704.1"/>
    <property type="molecule type" value="Genomic_DNA"/>
</dbReference>
<dbReference type="GO" id="GO:0042744">
    <property type="term" value="P:hydrogen peroxide catabolic process"/>
    <property type="evidence" value="ECO:0007669"/>
    <property type="project" value="TreeGrafter"/>
</dbReference>
<dbReference type="Gene3D" id="1.10.520.10">
    <property type="match status" value="1"/>
</dbReference>
<comment type="function">
    <text evidence="1">Destroys radicals which are normally produced within the cells and which are toxic to biological systems.</text>
</comment>
<dbReference type="GO" id="GO:0020037">
    <property type="term" value="F:heme binding"/>
    <property type="evidence" value="ECO:0007669"/>
    <property type="project" value="UniProtKB-UniRule"/>
</dbReference>
<evidence type="ECO:0000256" key="3">
    <source>
        <dbReference type="ARBA" id="ARBA00022559"/>
    </source>
</evidence>
<evidence type="ECO:0000313" key="10">
    <source>
        <dbReference type="EMBL" id="TCD61704.1"/>
    </source>
</evidence>
<dbReference type="PRINTS" id="PR00458">
    <property type="entry name" value="PEROXIDASE"/>
</dbReference>
<dbReference type="GO" id="GO:0004601">
    <property type="term" value="F:peroxidase activity"/>
    <property type="evidence" value="ECO:0007669"/>
    <property type="project" value="UniProtKB-KW"/>
</dbReference>
<reference evidence="10 11" key="1">
    <citation type="submission" date="2018-11" db="EMBL/GenBank/DDBJ databases">
        <title>Genome assembly of Steccherinum ochraceum LE-BIN_3174, the white-rot fungus of the Steccherinaceae family (The Residual Polyporoid clade, Polyporales, Basidiomycota).</title>
        <authorList>
            <person name="Fedorova T.V."/>
            <person name="Glazunova O.A."/>
            <person name="Landesman E.O."/>
            <person name="Moiseenko K.V."/>
            <person name="Psurtseva N.V."/>
            <person name="Savinova O.S."/>
            <person name="Shakhova N.V."/>
            <person name="Tyazhelova T.V."/>
            <person name="Vasina D.V."/>
        </authorList>
    </citation>
    <scope>NUCLEOTIDE SEQUENCE [LARGE SCALE GENOMIC DNA]</scope>
    <source>
        <strain evidence="10 11">LE-BIN_3174</strain>
    </source>
</reference>
<dbReference type="InterPro" id="IPR002016">
    <property type="entry name" value="Haem_peroxidase"/>
</dbReference>
<keyword evidence="5" id="KW-0479">Metal-binding</keyword>
<dbReference type="AlphaFoldDB" id="A0A4R0RHA4"/>
<keyword evidence="11" id="KW-1185">Reference proteome</keyword>
<evidence type="ECO:0000256" key="5">
    <source>
        <dbReference type="ARBA" id="ARBA00022723"/>
    </source>
</evidence>
<evidence type="ECO:0000259" key="9">
    <source>
        <dbReference type="PROSITE" id="PS50873"/>
    </source>
</evidence>
<feature type="signal peptide" evidence="8">
    <location>
        <begin position="1"/>
        <end position="21"/>
    </location>
</feature>
<evidence type="ECO:0000256" key="7">
    <source>
        <dbReference type="ARBA" id="ARBA00023004"/>
    </source>
</evidence>
<sequence>MKPTPAFALALSVSLPHLVSAWTWPNPQLDELESQRYDRVGYNARTMTASVKPCTRFDFGVSGGRSNAADWIRTAYHDMATFDSGAGTGGMDASIRLERDRPENVGDAIANTLNVANVASNRYVSLADELALAALIAMEECGSPQIDYKGGRVDATVANVAGVPQPQDTLDSHIASFARQGFTQEEMIGLVGCGHTFGGTQHEFFPDIVPPISDPSNTPGQVLFDTTGATFDTKVFTEYLDGSTKNPLVVGFNDTTNSDKRIFASDNNATVTKLSDPGTFASTCASLMARMFNSVPKGVTLTEVIQPLPVKPHAMQLIHGNGSLVQLSGEVRFWNMQENPQRTVKMLWADSTGTQCSNCSATLSHATNQVSTFTVGNVTSMWYSFMPPTANLKSSPIALDDSQSIAKVWFEVDEGDGKPVTQDQGGAGFAVQDNRLMVSNNTCMAFPTKVVIAAAVRTGSNPKRVYIKADGFSAMNGSSISLEAIPATQTYDIPQPSSPQTQGNYDIWPLTLSASNWTNGPFNIAADFDDGTVETPFIVQPQYPSCLGGSVASSVSSSGASAGAPTATDGSSQSGAFAVFSALAL</sequence>
<feature type="domain" description="Plant heme peroxidase family profile" evidence="9">
    <location>
        <begin position="104"/>
        <end position="332"/>
    </location>
</feature>
<evidence type="ECO:0000256" key="8">
    <source>
        <dbReference type="RuleBase" id="RU363051"/>
    </source>
</evidence>
<dbReference type="GO" id="GO:0046872">
    <property type="term" value="F:metal ion binding"/>
    <property type="evidence" value="ECO:0007669"/>
    <property type="project" value="UniProtKB-UniRule"/>
</dbReference>
<organism evidence="10 11">
    <name type="scientific">Steccherinum ochraceum</name>
    <dbReference type="NCBI Taxonomy" id="92696"/>
    <lineage>
        <taxon>Eukaryota</taxon>
        <taxon>Fungi</taxon>
        <taxon>Dikarya</taxon>
        <taxon>Basidiomycota</taxon>
        <taxon>Agaricomycotina</taxon>
        <taxon>Agaricomycetes</taxon>
        <taxon>Polyporales</taxon>
        <taxon>Steccherinaceae</taxon>
        <taxon>Steccherinum</taxon>
    </lineage>
</organism>
<dbReference type="GO" id="GO:0000302">
    <property type="term" value="P:response to reactive oxygen species"/>
    <property type="evidence" value="ECO:0007669"/>
    <property type="project" value="TreeGrafter"/>
</dbReference>
<gene>
    <name evidence="10" type="ORF">EIP91_008034</name>
</gene>
<keyword evidence="3 8" id="KW-0575">Peroxidase</keyword>
<comment type="caution">
    <text evidence="10">The sequence shown here is derived from an EMBL/GenBank/DDBJ whole genome shotgun (WGS) entry which is preliminary data.</text>
</comment>
<dbReference type="Gene3D" id="1.10.420.10">
    <property type="entry name" value="Peroxidase, domain 2"/>
    <property type="match status" value="1"/>
</dbReference>
<evidence type="ECO:0000256" key="1">
    <source>
        <dbReference type="ARBA" id="ARBA00003917"/>
    </source>
</evidence>
<dbReference type="PANTHER" id="PTHR31356">
    <property type="entry name" value="THYLAKOID LUMENAL 29 KDA PROTEIN, CHLOROPLASTIC-RELATED"/>
    <property type="match status" value="1"/>
</dbReference>
<dbReference type="InterPro" id="IPR010255">
    <property type="entry name" value="Haem_peroxidase_sf"/>
</dbReference>
<accession>A0A4R0RHA4</accession>
<evidence type="ECO:0000256" key="4">
    <source>
        <dbReference type="ARBA" id="ARBA00022617"/>
    </source>
</evidence>
<dbReference type="STRING" id="92696.A0A4R0RHA4"/>
<protein>
    <recommendedName>
        <fullName evidence="8">Peroxidase</fullName>
        <ecNumber evidence="8">1.11.1.-</ecNumber>
    </recommendedName>
</protein>
<dbReference type="GO" id="GO:0034599">
    <property type="term" value="P:cellular response to oxidative stress"/>
    <property type="evidence" value="ECO:0007669"/>
    <property type="project" value="InterPro"/>
</dbReference>
<keyword evidence="4" id="KW-0349">Heme</keyword>
<dbReference type="PRINTS" id="PR00459">
    <property type="entry name" value="ASPEROXIDASE"/>
</dbReference>
<dbReference type="InterPro" id="IPR002207">
    <property type="entry name" value="Peroxidase_I"/>
</dbReference>
<proteinExistence type="inferred from homology"/>